<dbReference type="Gene3D" id="3.90.25.10">
    <property type="entry name" value="UDP-galactose 4-epimerase, domain 1"/>
    <property type="match status" value="1"/>
</dbReference>
<dbReference type="EMBL" id="VJYK02000150">
    <property type="protein sequence ID" value="MQS03225.1"/>
    <property type="molecule type" value="Genomic_DNA"/>
</dbReference>
<dbReference type="PANTHER" id="PTHR43162">
    <property type="match status" value="1"/>
</dbReference>
<keyword evidence="4" id="KW-1185">Reference proteome</keyword>
<dbReference type="SUPFAM" id="SSF51735">
    <property type="entry name" value="NAD(P)-binding Rossmann-fold domains"/>
    <property type="match status" value="1"/>
</dbReference>
<organism evidence="3 4">
    <name type="scientific">Streptomyces alkaliterrae</name>
    <dbReference type="NCBI Taxonomy" id="2213162"/>
    <lineage>
        <taxon>Bacteria</taxon>
        <taxon>Bacillati</taxon>
        <taxon>Actinomycetota</taxon>
        <taxon>Actinomycetes</taxon>
        <taxon>Kitasatosporales</taxon>
        <taxon>Streptomycetaceae</taxon>
        <taxon>Streptomyces</taxon>
    </lineage>
</organism>
<dbReference type="EMBL" id="JABJXA010000032">
    <property type="protein sequence ID" value="MBB1258728.1"/>
    <property type="molecule type" value="Genomic_DNA"/>
</dbReference>
<feature type="domain" description="NAD(P)-binding" evidence="1">
    <location>
        <begin position="7"/>
        <end position="102"/>
    </location>
</feature>
<dbReference type="AlphaFoldDB" id="A0A5P0YSF7"/>
<proteinExistence type="predicted"/>
<name>A0A5P0YSF7_9ACTN</name>
<dbReference type="InterPro" id="IPR016040">
    <property type="entry name" value="NAD(P)-bd_dom"/>
</dbReference>
<accession>A0A5P0YSF7</accession>
<reference evidence="5" key="2">
    <citation type="submission" date="2020-05" db="EMBL/GenBank/DDBJ databases">
        <title>Classification of alakaliphilic streptomycetes isolated from an alkaline soil next to Lonar Crater, India and a proposal for the recognition of Streptomyces alkaliterrae sp. nov.</title>
        <authorList>
            <person name="Golinska P."/>
        </authorList>
    </citation>
    <scope>NUCLEOTIDE SEQUENCE [LARGE SCALE GENOMIC DNA]</scope>
    <source>
        <strain evidence="5">OF8</strain>
    </source>
</reference>
<protein>
    <submittedName>
        <fullName evidence="3">NAD(P)H-binding protein</fullName>
    </submittedName>
</protein>
<dbReference type="PANTHER" id="PTHR43162:SF1">
    <property type="entry name" value="PRESTALK A DIFFERENTIATION PROTEIN A"/>
    <property type="match status" value="1"/>
</dbReference>
<reference evidence="2" key="3">
    <citation type="journal article" name="Syst. Appl. Microbiol.">
        <title>Streptomyces alkaliterrae sp. nov., isolated from an alkaline soil, and emended descriptions of Streptomyces alkaliphilus, Streptomyces calidiresistens and Streptomyces durbertensis.</title>
        <authorList>
            <person name="Swiecimska M."/>
            <person name="Golinska P."/>
            <person name="Nouioui I."/>
            <person name="Wypij M."/>
            <person name="Rai M."/>
            <person name="Sangal V."/>
            <person name="Goodfellow M."/>
        </authorList>
    </citation>
    <scope>NUCLEOTIDE SEQUENCE</scope>
    <source>
        <strain evidence="2">OF8</strain>
    </source>
</reference>
<dbReference type="Gene3D" id="3.40.50.720">
    <property type="entry name" value="NAD(P)-binding Rossmann-like Domain"/>
    <property type="match status" value="1"/>
</dbReference>
<evidence type="ECO:0000313" key="5">
    <source>
        <dbReference type="Proteomes" id="UP000517765"/>
    </source>
</evidence>
<evidence type="ECO:0000313" key="2">
    <source>
        <dbReference type="EMBL" id="MBB1258728.1"/>
    </source>
</evidence>
<reference evidence="3 4" key="1">
    <citation type="submission" date="2019-10" db="EMBL/GenBank/DDBJ databases">
        <title>Streptomyces sp. nov., a novel actinobacterium isolated from alkaline environment.</title>
        <authorList>
            <person name="Golinska P."/>
        </authorList>
    </citation>
    <scope>NUCLEOTIDE SEQUENCE [LARGE SCALE GENOMIC DNA]</scope>
    <source>
        <strain evidence="3 4">OF1</strain>
    </source>
</reference>
<dbReference type="Pfam" id="PF13460">
    <property type="entry name" value="NAD_binding_10"/>
    <property type="match status" value="1"/>
</dbReference>
<evidence type="ECO:0000313" key="3">
    <source>
        <dbReference type="EMBL" id="MQS03225.1"/>
    </source>
</evidence>
<evidence type="ECO:0000259" key="1">
    <source>
        <dbReference type="Pfam" id="PF13460"/>
    </source>
</evidence>
<dbReference type="RefSeq" id="WP_143648806.1">
    <property type="nucleotide sequence ID" value="NZ_JABJXA010000032.1"/>
</dbReference>
<sequence>MTYLVTGATGTVGRHLVDQLLAAGHQVRALTRDPARADLPDKVEVVAGDLGDPETVAPALVGVTGVHLITFGDNAYTPLTTGPDLVALAAAAGVRRVTVLQSGYPGPVEEALAASDLHWTRLQPVEFMANIRDWTESVRAEGVVREPFAHTRSALVHEADIAAVAAVALTEDGHAGRTLTITGPEALTRPEKVRLLAEAVGRPIEYIELSEAVARRRWAEEGHSQETIEFFVEVHGNAPEISYTVLPTVEELTGRPPRTFAQWAREHAHLFRD</sequence>
<gene>
    <name evidence="3" type="ORF">FNX44_015365</name>
    <name evidence="2" type="ORF">H3147_07780</name>
</gene>
<dbReference type="InterPro" id="IPR036291">
    <property type="entry name" value="NAD(P)-bd_dom_sf"/>
</dbReference>
<evidence type="ECO:0000313" key="4">
    <source>
        <dbReference type="Proteomes" id="UP000320857"/>
    </source>
</evidence>
<comment type="caution">
    <text evidence="3">The sequence shown here is derived from an EMBL/GenBank/DDBJ whole genome shotgun (WGS) entry which is preliminary data.</text>
</comment>
<dbReference type="InterPro" id="IPR051604">
    <property type="entry name" value="Ergot_Alk_Oxidoreductase"/>
</dbReference>
<dbReference type="Proteomes" id="UP000517765">
    <property type="component" value="Unassembled WGS sequence"/>
</dbReference>
<dbReference type="OrthoDB" id="116343at2"/>
<dbReference type="Proteomes" id="UP000320857">
    <property type="component" value="Unassembled WGS sequence"/>
</dbReference>